<protein>
    <submittedName>
        <fullName evidence="2">Uncharacterized protein</fullName>
    </submittedName>
</protein>
<feature type="chain" id="PRO_5043842553" evidence="1">
    <location>
        <begin position="22"/>
        <end position="90"/>
    </location>
</feature>
<gene>
    <name evidence="2" type="ORF">CEXT_480931</name>
</gene>
<comment type="caution">
    <text evidence="2">The sequence shown here is derived from an EMBL/GenBank/DDBJ whole genome shotgun (WGS) entry which is preliminary data.</text>
</comment>
<dbReference type="EMBL" id="BPLR01007557">
    <property type="protein sequence ID" value="GIY17867.1"/>
    <property type="molecule type" value="Genomic_DNA"/>
</dbReference>
<evidence type="ECO:0000256" key="1">
    <source>
        <dbReference type="SAM" id="SignalP"/>
    </source>
</evidence>
<evidence type="ECO:0000313" key="3">
    <source>
        <dbReference type="Proteomes" id="UP001054945"/>
    </source>
</evidence>
<dbReference type="Proteomes" id="UP001054945">
    <property type="component" value="Unassembled WGS sequence"/>
</dbReference>
<reference evidence="2 3" key="1">
    <citation type="submission" date="2021-06" db="EMBL/GenBank/DDBJ databases">
        <title>Caerostris extrusa draft genome.</title>
        <authorList>
            <person name="Kono N."/>
            <person name="Arakawa K."/>
        </authorList>
    </citation>
    <scope>NUCLEOTIDE SEQUENCE [LARGE SCALE GENOMIC DNA]</scope>
</reference>
<name>A0AAV4RBP2_CAEEX</name>
<feature type="signal peptide" evidence="1">
    <location>
        <begin position="1"/>
        <end position="21"/>
    </location>
</feature>
<sequence length="90" mass="9685">MNNSLATPFHFLLPSVSAVTAAPPPGELVILQLSFWSPPRGSEVMLMVNGIAVSFAFLTHGNQPPSIHLLRIDGACLSWCEDLPRLKSAC</sequence>
<organism evidence="2 3">
    <name type="scientific">Caerostris extrusa</name>
    <name type="common">Bark spider</name>
    <name type="synonym">Caerostris bankana</name>
    <dbReference type="NCBI Taxonomy" id="172846"/>
    <lineage>
        <taxon>Eukaryota</taxon>
        <taxon>Metazoa</taxon>
        <taxon>Ecdysozoa</taxon>
        <taxon>Arthropoda</taxon>
        <taxon>Chelicerata</taxon>
        <taxon>Arachnida</taxon>
        <taxon>Araneae</taxon>
        <taxon>Araneomorphae</taxon>
        <taxon>Entelegynae</taxon>
        <taxon>Araneoidea</taxon>
        <taxon>Araneidae</taxon>
        <taxon>Caerostris</taxon>
    </lineage>
</organism>
<keyword evidence="1" id="KW-0732">Signal</keyword>
<accession>A0AAV4RBP2</accession>
<proteinExistence type="predicted"/>
<evidence type="ECO:0000313" key="2">
    <source>
        <dbReference type="EMBL" id="GIY17867.1"/>
    </source>
</evidence>
<dbReference type="AlphaFoldDB" id="A0AAV4RBP2"/>
<keyword evidence="3" id="KW-1185">Reference proteome</keyword>